<keyword evidence="1" id="KW-1133">Transmembrane helix</keyword>
<protein>
    <submittedName>
        <fullName evidence="2">Uncharacterized protein</fullName>
    </submittedName>
</protein>
<keyword evidence="1" id="KW-0812">Transmembrane</keyword>
<dbReference type="RefSeq" id="WP_331808813.1">
    <property type="nucleotide sequence ID" value="NZ_JAZHOU010000001.1"/>
</dbReference>
<keyword evidence="3" id="KW-1185">Reference proteome</keyword>
<evidence type="ECO:0000313" key="2">
    <source>
        <dbReference type="EMBL" id="MEF3078006.1"/>
    </source>
</evidence>
<keyword evidence="1" id="KW-0472">Membrane</keyword>
<dbReference type="Proteomes" id="UP001356704">
    <property type="component" value="Unassembled WGS sequence"/>
</dbReference>
<evidence type="ECO:0000256" key="1">
    <source>
        <dbReference type="SAM" id="Phobius"/>
    </source>
</evidence>
<evidence type="ECO:0000313" key="3">
    <source>
        <dbReference type="Proteomes" id="UP001356704"/>
    </source>
</evidence>
<proteinExistence type="predicted"/>
<accession>A0ABU7W4B2</accession>
<reference evidence="2 3" key="1">
    <citation type="submission" date="2024-02" db="EMBL/GenBank/DDBJ databases">
        <title>Winogradskyella poriferorum JCM 12885.</title>
        <authorList>
            <person name="Zhang D.-F."/>
            <person name="Fu Z.-Y."/>
        </authorList>
    </citation>
    <scope>NUCLEOTIDE SEQUENCE [LARGE SCALE GENOMIC DNA]</scope>
    <source>
        <strain evidence="2 3">JCM 12885</strain>
    </source>
</reference>
<organism evidence="2 3">
    <name type="scientific">Winogradskyella poriferorum</name>
    <dbReference type="NCBI Taxonomy" id="307627"/>
    <lineage>
        <taxon>Bacteria</taxon>
        <taxon>Pseudomonadati</taxon>
        <taxon>Bacteroidota</taxon>
        <taxon>Flavobacteriia</taxon>
        <taxon>Flavobacteriales</taxon>
        <taxon>Flavobacteriaceae</taxon>
        <taxon>Winogradskyella</taxon>
    </lineage>
</organism>
<feature type="transmembrane region" description="Helical" evidence="1">
    <location>
        <begin position="12"/>
        <end position="31"/>
    </location>
</feature>
<name>A0ABU7W4B2_9FLAO</name>
<dbReference type="EMBL" id="JAZHOU010000001">
    <property type="protein sequence ID" value="MEF3078006.1"/>
    <property type="molecule type" value="Genomic_DNA"/>
</dbReference>
<gene>
    <name evidence="2" type="ORF">V1468_03230</name>
</gene>
<feature type="transmembrane region" description="Helical" evidence="1">
    <location>
        <begin position="37"/>
        <end position="59"/>
    </location>
</feature>
<sequence length="66" mass="7539">MALNQKIYNNRKTLRIISILMMFLGVIIAYFCYNSEPWETIGGFLCGAGFALFIIFVSLKEPKNQS</sequence>
<comment type="caution">
    <text evidence="2">The sequence shown here is derived from an EMBL/GenBank/DDBJ whole genome shotgun (WGS) entry which is preliminary data.</text>
</comment>